<protein>
    <submittedName>
        <fullName evidence="1">Uncharacterized protein</fullName>
    </submittedName>
</protein>
<sequence length="68" mass="7529">MTEVRPLSKALNPQLLPGCCSKKGCPLLRVCVHGVCVHYCVCAHGWVKCRAQIPSMGHHTWLHVTSLH</sequence>
<gene>
    <name evidence="1" type="ORF">PDJAM_G00113290</name>
</gene>
<organism evidence="1 2">
    <name type="scientific">Pangasius djambal</name>
    <dbReference type="NCBI Taxonomy" id="1691987"/>
    <lineage>
        <taxon>Eukaryota</taxon>
        <taxon>Metazoa</taxon>
        <taxon>Chordata</taxon>
        <taxon>Craniata</taxon>
        <taxon>Vertebrata</taxon>
        <taxon>Euteleostomi</taxon>
        <taxon>Actinopterygii</taxon>
        <taxon>Neopterygii</taxon>
        <taxon>Teleostei</taxon>
        <taxon>Ostariophysi</taxon>
        <taxon>Siluriformes</taxon>
        <taxon>Pangasiidae</taxon>
        <taxon>Pangasius</taxon>
    </lineage>
</organism>
<dbReference type="Proteomes" id="UP000830395">
    <property type="component" value="Chromosome 2"/>
</dbReference>
<feature type="non-terminal residue" evidence="1">
    <location>
        <position position="68"/>
    </location>
</feature>
<comment type="caution">
    <text evidence="1">The sequence shown here is derived from an EMBL/GenBank/DDBJ whole genome shotgun (WGS) entry which is preliminary data.</text>
</comment>
<name>A0ACC5Y2Z7_9TELE</name>
<proteinExistence type="predicted"/>
<evidence type="ECO:0000313" key="2">
    <source>
        <dbReference type="Proteomes" id="UP000830395"/>
    </source>
</evidence>
<keyword evidence="2" id="KW-1185">Reference proteome</keyword>
<evidence type="ECO:0000313" key="1">
    <source>
        <dbReference type="EMBL" id="MCJ8730019.1"/>
    </source>
</evidence>
<reference evidence="1" key="1">
    <citation type="submission" date="2020-02" db="EMBL/GenBank/DDBJ databases">
        <title>Genome sequencing of the panga catfish, Pangasius djambal.</title>
        <authorList>
            <person name="Wen M."/>
            <person name="Zahm M."/>
            <person name="Roques C."/>
            <person name="Cabau C."/>
            <person name="Klopp C."/>
            <person name="Donnadieu C."/>
            <person name="Jouanno E."/>
            <person name="Avarre J.-C."/>
            <person name="Campet M."/>
            <person name="Ha T."/>
            <person name="Dugue R."/>
            <person name="Lampietro C."/>
            <person name="Louis A."/>
            <person name="Herpin A."/>
            <person name="Echchiki A."/>
            <person name="Berthelot C."/>
            <person name="Parey E."/>
            <person name="Roest-Crollius H."/>
            <person name="Braasch I."/>
            <person name="Postlethwait J.H."/>
            <person name="Bobe J."/>
            <person name="Montfort J."/>
            <person name="Bouchez O."/>
            <person name="Begum T."/>
            <person name="Schartl M."/>
            <person name="Gustiano R."/>
            <person name="Guiguen Y."/>
        </authorList>
    </citation>
    <scope>NUCLEOTIDE SEQUENCE</scope>
    <source>
        <strain evidence="1">Pdj_M5554</strain>
    </source>
</reference>
<accession>A0ACC5Y2Z7</accession>
<dbReference type="EMBL" id="CM040976">
    <property type="protein sequence ID" value="MCJ8730019.1"/>
    <property type="molecule type" value="Genomic_DNA"/>
</dbReference>